<evidence type="ECO:0000313" key="7">
    <source>
        <dbReference type="Proteomes" id="UP000182466"/>
    </source>
</evidence>
<feature type="domain" description="Blue (type 1) copper" evidence="5">
    <location>
        <begin position="52"/>
        <end position="156"/>
    </location>
</feature>
<dbReference type="PANTHER" id="PTHR38439:SF3">
    <property type="entry name" value="COPPER-RESISTANT CUPROPROTEIN COPI"/>
    <property type="match status" value="1"/>
</dbReference>
<evidence type="ECO:0000256" key="2">
    <source>
        <dbReference type="ARBA" id="ARBA00023008"/>
    </source>
</evidence>
<dbReference type="Gene3D" id="2.60.40.420">
    <property type="entry name" value="Cupredoxins - blue copper proteins"/>
    <property type="match status" value="1"/>
</dbReference>
<organism evidence="6 7">
    <name type="scientific">Sedimentitalea nanhaiensis</name>
    <dbReference type="NCBI Taxonomy" id="999627"/>
    <lineage>
        <taxon>Bacteria</taxon>
        <taxon>Pseudomonadati</taxon>
        <taxon>Pseudomonadota</taxon>
        <taxon>Alphaproteobacteria</taxon>
        <taxon>Rhodobacterales</taxon>
        <taxon>Paracoccaceae</taxon>
        <taxon>Sedimentitalea</taxon>
    </lineage>
</organism>
<dbReference type="OrthoDB" id="9816061at2"/>
<dbReference type="Pfam" id="PF00127">
    <property type="entry name" value="Copper-bind"/>
    <property type="match status" value="1"/>
</dbReference>
<name>A0A1I7DF55_9RHOB</name>
<dbReference type="STRING" id="999627.SAMN05216236_12715"/>
<protein>
    <submittedName>
        <fullName evidence="6">Uncharacterized copper-binding protein, cupredoxin-like subfamily</fullName>
    </submittedName>
</protein>
<dbReference type="AlphaFoldDB" id="A0A1I7DF55"/>
<dbReference type="Proteomes" id="UP000182466">
    <property type="component" value="Unassembled WGS sequence"/>
</dbReference>
<proteinExistence type="predicted"/>
<reference evidence="6 7" key="1">
    <citation type="submission" date="2016-10" db="EMBL/GenBank/DDBJ databases">
        <authorList>
            <person name="de Groot N.N."/>
        </authorList>
    </citation>
    <scope>NUCLEOTIDE SEQUENCE [LARGE SCALE GENOMIC DNA]</scope>
    <source>
        <strain evidence="6 7">CGMCC 1.10959</strain>
    </source>
</reference>
<feature type="region of interest" description="Disordered" evidence="3">
    <location>
        <begin position="21"/>
        <end position="42"/>
    </location>
</feature>
<evidence type="ECO:0000256" key="1">
    <source>
        <dbReference type="ARBA" id="ARBA00022723"/>
    </source>
</evidence>
<evidence type="ECO:0000259" key="5">
    <source>
        <dbReference type="Pfam" id="PF00127"/>
    </source>
</evidence>
<dbReference type="GO" id="GO:0009055">
    <property type="term" value="F:electron transfer activity"/>
    <property type="evidence" value="ECO:0007669"/>
    <property type="project" value="InterPro"/>
</dbReference>
<sequence length="161" mass="17831">MTKLLLTTTLMLGLAAPAFAGGTHASEQGNEMPIGRPSNDHPVDRTIEISMMETDDGEMLFEPRRLDFEPDETVKLVITNKGELDHEFVMDTYEENAEHKAMMAKFDMEHDEPNSARLAPGQTAEIVWTFSNEGRFEFACLIAGHYEAGMHGALDVGKQGS</sequence>
<dbReference type="InterPro" id="IPR000923">
    <property type="entry name" value="BlueCu_1"/>
</dbReference>
<evidence type="ECO:0000313" key="6">
    <source>
        <dbReference type="EMBL" id="SFU10288.1"/>
    </source>
</evidence>
<dbReference type="CDD" id="cd04211">
    <property type="entry name" value="Cupredoxin_like_2"/>
    <property type="match status" value="1"/>
</dbReference>
<dbReference type="PROSITE" id="PS00079">
    <property type="entry name" value="MULTICOPPER_OXIDASE1"/>
    <property type="match status" value="1"/>
</dbReference>
<keyword evidence="2" id="KW-0186">Copper</keyword>
<evidence type="ECO:0000256" key="4">
    <source>
        <dbReference type="SAM" id="SignalP"/>
    </source>
</evidence>
<keyword evidence="1" id="KW-0479">Metal-binding</keyword>
<gene>
    <name evidence="6" type="ORF">SAMN05216236_12715</name>
</gene>
<dbReference type="EMBL" id="FPAW01000027">
    <property type="protein sequence ID" value="SFU10288.1"/>
    <property type="molecule type" value="Genomic_DNA"/>
</dbReference>
<feature type="signal peptide" evidence="4">
    <location>
        <begin position="1"/>
        <end position="20"/>
    </location>
</feature>
<dbReference type="PANTHER" id="PTHR38439">
    <property type="entry name" value="AURACYANIN-B"/>
    <property type="match status" value="1"/>
</dbReference>
<dbReference type="SUPFAM" id="SSF49503">
    <property type="entry name" value="Cupredoxins"/>
    <property type="match status" value="1"/>
</dbReference>
<dbReference type="InterPro" id="IPR050845">
    <property type="entry name" value="Cu-binding_ET"/>
</dbReference>
<dbReference type="InterPro" id="IPR008972">
    <property type="entry name" value="Cupredoxin"/>
</dbReference>
<dbReference type="InterPro" id="IPR033138">
    <property type="entry name" value="Cu_oxidase_CS"/>
</dbReference>
<dbReference type="GO" id="GO:0005507">
    <property type="term" value="F:copper ion binding"/>
    <property type="evidence" value="ECO:0007669"/>
    <property type="project" value="InterPro"/>
</dbReference>
<accession>A0A1I7DF55</accession>
<dbReference type="eggNOG" id="COG4454">
    <property type="taxonomic scope" value="Bacteria"/>
</dbReference>
<keyword evidence="4" id="KW-0732">Signal</keyword>
<evidence type="ECO:0000256" key="3">
    <source>
        <dbReference type="SAM" id="MobiDB-lite"/>
    </source>
</evidence>
<feature type="chain" id="PRO_5010275104" evidence="4">
    <location>
        <begin position="21"/>
        <end position="161"/>
    </location>
</feature>
<keyword evidence="7" id="KW-1185">Reference proteome</keyword>